<comment type="caution">
    <text evidence="3">The sequence shown here is derived from an EMBL/GenBank/DDBJ whole genome shotgun (WGS) entry which is preliminary data.</text>
</comment>
<dbReference type="PANTHER" id="PTHR43849">
    <property type="entry name" value="BLL3936 PROTEIN"/>
    <property type="match status" value="1"/>
</dbReference>
<protein>
    <submittedName>
        <fullName evidence="3">TRAP transporter permease</fullName>
    </submittedName>
</protein>
<dbReference type="EMBL" id="JAUOZS010000001">
    <property type="protein sequence ID" value="MDT8903377.1"/>
    <property type="molecule type" value="Genomic_DNA"/>
</dbReference>
<feature type="transmembrane region" description="Helical" evidence="1">
    <location>
        <begin position="397"/>
        <end position="416"/>
    </location>
</feature>
<feature type="transmembrane region" description="Helical" evidence="1">
    <location>
        <begin position="584"/>
        <end position="610"/>
    </location>
</feature>
<feature type="transmembrane region" description="Helical" evidence="1">
    <location>
        <begin position="484"/>
        <end position="505"/>
    </location>
</feature>
<dbReference type="Proteomes" id="UP001254848">
    <property type="component" value="Unassembled WGS sequence"/>
</dbReference>
<dbReference type="InterPro" id="IPR011853">
    <property type="entry name" value="TRAP_DctM-Dct_fused"/>
</dbReference>
<feature type="transmembrane region" description="Helical" evidence="1">
    <location>
        <begin position="168"/>
        <end position="190"/>
    </location>
</feature>
<dbReference type="Pfam" id="PF06808">
    <property type="entry name" value="DctM"/>
    <property type="match status" value="1"/>
</dbReference>
<organism evidence="3 4">
    <name type="scientific">Anaeroselena agilis</name>
    <dbReference type="NCBI Taxonomy" id="3063788"/>
    <lineage>
        <taxon>Bacteria</taxon>
        <taxon>Bacillati</taxon>
        <taxon>Bacillota</taxon>
        <taxon>Negativicutes</taxon>
        <taxon>Acetonemataceae</taxon>
        <taxon>Anaeroselena</taxon>
    </lineage>
</organism>
<feature type="transmembrane region" description="Helical" evidence="1">
    <location>
        <begin position="297"/>
        <end position="316"/>
    </location>
</feature>
<feature type="transmembrane region" description="Helical" evidence="1">
    <location>
        <begin position="428"/>
        <end position="450"/>
    </location>
</feature>
<keyword evidence="4" id="KW-1185">Reference proteome</keyword>
<evidence type="ECO:0000313" key="3">
    <source>
        <dbReference type="EMBL" id="MDT8903377.1"/>
    </source>
</evidence>
<dbReference type="PANTHER" id="PTHR43849:SF2">
    <property type="entry name" value="BLL3936 PROTEIN"/>
    <property type="match status" value="1"/>
</dbReference>
<dbReference type="RefSeq" id="WP_413781834.1">
    <property type="nucleotide sequence ID" value="NZ_JAUOZS010000001.1"/>
</dbReference>
<evidence type="ECO:0000259" key="2">
    <source>
        <dbReference type="Pfam" id="PF06808"/>
    </source>
</evidence>
<feature type="transmembrane region" description="Helical" evidence="1">
    <location>
        <begin position="546"/>
        <end position="572"/>
    </location>
</feature>
<feature type="transmembrane region" description="Helical" evidence="1">
    <location>
        <begin position="66"/>
        <end position="84"/>
    </location>
</feature>
<name>A0ABU3P3X7_9FIRM</name>
<evidence type="ECO:0000256" key="1">
    <source>
        <dbReference type="SAM" id="Phobius"/>
    </source>
</evidence>
<feature type="transmembrane region" description="Helical" evidence="1">
    <location>
        <begin position="121"/>
        <end position="139"/>
    </location>
</feature>
<evidence type="ECO:0000313" key="4">
    <source>
        <dbReference type="Proteomes" id="UP001254848"/>
    </source>
</evidence>
<reference evidence="3 4" key="1">
    <citation type="submission" date="2023-07" db="EMBL/GenBank/DDBJ databases">
        <title>The novel representative of Negativicutes class, Anaeroselena agilis gen. nov. sp. nov.</title>
        <authorList>
            <person name="Prokofeva M.I."/>
            <person name="Elcheninov A.G."/>
            <person name="Klyukina A."/>
            <person name="Kublanov I.V."/>
            <person name="Frolov E.N."/>
            <person name="Podosokorskaya O.A."/>
        </authorList>
    </citation>
    <scope>NUCLEOTIDE SEQUENCE [LARGE SCALE GENOMIC DNA]</scope>
    <source>
        <strain evidence="3 4">4137-cl</strain>
    </source>
</reference>
<accession>A0ABU3P3X7</accession>
<feature type="transmembrane region" description="Helical" evidence="1">
    <location>
        <begin position="21"/>
        <end position="54"/>
    </location>
</feature>
<dbReference type="NCBIfam" id="TIGR02123">
    <property type="entry name" value="TRAP_fused"/>
    <property type="match status" value="1"/>
</dbReference>
<keyword evidence="1" id="KW-0812">Transmembrane</keyword>
<feature type="transmembrane region" description="Helical" evidence="1">
    <location>
        <begin position="457"/>
        <end position="478"/>
    </location>
</feature>
<keyword evidence="1" id="KW-1133">Transmembrane helix</keyword>
<feature type="transmembrane region" description="Helical" evidence="1">
    <location>
        <begin position="517"/>
        <end position="534"/>
    </location>
</feature>
<sequence length="634" mass="67913">MEETREEIHTGWRVWAERGLAVALLAFQLMAMSFAMVPIMVHRLVFLSLCMLLVCLKPPKSKWEKYTNITMGVIMVVQIVYVLLSAERISLRIPFIDDPTSMDLILGVALIAIIMETTRRVAGMSLAVIVAVFMAYGFLGPWIPGPLGHRGAGIADFIDNQVLSPGGIFGQPIGAVIAYVFYFILFTAFLEVSGGGKLFIDFALRVAGWARGGPAKAAVIASGAMGTISGSAVANVVGVGAFTIPLMKRTGFAPHVAGGIEAAASTGGQLMPPVMGAAAFVMAEVTGISYFEIALAAAIPAILYYLSIFFQVDFYAQKSGLKGMAKADLPNLKESVRRYGHLMIPLVALVVFMGIGNSLMAAGLKSTAMLIVLSFLRKETRMLPMKCLDGLVSAIRTLPAVAIPCAAAGIIIGVVISTNLGLQFSSFFLAMAAGSKFITLIAIMFVCIILGMGMPTISAYIIVVLLMVPTVIQMGIPVLAAHMFVFYFALLSFVTPPVALAAYTASGIAKADAAKTGWMAFQFTLGGFIIPFVITNDQALLMQGPAYWVIWRTLISVLGIYVLGGAAMGWYFTKAKLWERVLGAIGSLLLIIPMAVTDYTGLAICVFILLTQYRKARRLKFPADPQTKPNSQES</sequence>
<proteinExistence type="predicted"/>
<keyword evidence="1" id="KW-0472">Membrane</keyword>
<feature type="transmembrane region" description="Helical" evidence="1">
    <location>
        <begin position="336"/>
        <end position="353"/>
    </location>
</feature>
<dbReference type="InterPro" id="IPR010656">
    <property type="entry name" value="DctM"/>
</dbReference>
<gene>
    <name evidence="3" type="ORF">Q4T40_19275</name>
</gene>
<feature type="domain" description="TRAP C4-dicarboxylate transport system permease DctM subunit" evidence="2">
    <location>
        <begin position="111"/>
        <end position="525"/>
    </location>
</feature>